<protein>
    <submittedName>
        <fullName evidence="1">Uncharacterized protein</fullName>
    </submittedName>
</protein>
<dbReference type="Proteomes" id="UP001732700">
    <property type="component" value="Chromosome 2D"/>
</dbReference>
<evidence type="ECO:0000313" key="1">
    <source>
        <dbReference type="EnsemblPlants" id="AVESA.00010b.r2.2DG0360780.1.CDS"/>
    </source>
</evidence>
<name>A0ACD5V304_AVESA</name>
<proteinExistence type="predicted"/>
<organism evidence="1 2">
    <name type="scientific">Avena sativa</name>
    <name type="common">Oat</name>
    <dbReference type="NCBI Taxonomy" id="4498"/>
    <lineage>
        <taxon>Eukaryota</taxon>
        <taxon>Viridiplantae</taxon>
        <taxon>Streptophyta</taxon>
        <taxon>Embryophyta</taxon>
        <taxon>Tracheophyta</taxon>
        <taxon>Spermatophyta</taxon>
        <taxon>Magnoliopsida</taxon>
        <taxon>Liliopsida</taxon>
        <taxon>Poales</taxon>
        <taxon>Poaceae</taxon>
        <taxon>BOP clade</taxon>
        <taxon>Pooideae</taxon>
        <taxon>Poodae</taxon>
        <taxon>Poeae</taxon>
        <taxon>Poeae Chloroplast Group 1 (Aveneae type)</taxon>
        <taxon>Aveninae</taxon>
        <taxon>Avena</taxon>
    </lineage>
</organism>
<accession>A0ACD5V304</accession>
<reference evidence="1" key="1">
    <citation type="submission" date="2021-05" db="EMBL/GenBank/DDBJ databases">
        <authorList>
            <person name="Scholz U."/>
            <person name="Mascher M."/>
            <person name="Fiebig A."/>
        </authorList>
    </citation>
    <scope>NUCLEOTIDE SEQUENCE [LARGE SCALE GENOMIC DNA]</scope>
</reference>
<sequence>MASSNGSLLPVVDLAPFFVDEGDDARGRASATAEVRQACLLSGFFHVVNHGVPRELMARALELQAQFFALPDEEKAKVRPADGTPFPSGHARQPVCSVDKNELLLVLHPKLWLDLYPTEPAGFREALAECHTKFIELGLLIQEILNECMGLPQGFLGEYNDDRTFDFISARHAFPATKEDNRGVRPHQDVGCITFVLQDDVGGLEVIRSDGVWAPVEPIEGSIVVNIGDVMQVLSNGKFRSAMHRVVRKPAAHRYSLVFFFQLHDDKWVEPLPQFAGDVGESPRYKGFNYGEYLQLRRKRPHPLSSRPENITDITHYAI</sequence>
<reference evidence="1" key="2">
    <citation type="submission" date="2025-09" db="UniProtKB">
        <authorList>
            <consortium name="EnsemblPlants"/>
        </authorList>
    </citation>
    <scope>IDENTIFICATION</scope>
</reference>
<dbReference type="EnsemblPlants" id="AVESA.00010b.r2.2DG0360780.1">
    <property type="protein sequence ID" value="AVESA.00010b.r2.2DG0360780.1.CDS"/>
    <property type="gene ID" value="AVESA.00010b.r2.2DG0360780"/>
</dbReference>
<evidence type="ECO:0000313" key="2">
    <source>
        <dbReference type="Proteomes" id="UP001732700"/>
    </source>
</evidence>
<keyword evidence="2" id="KW-1185">Reference proteome</keyword>